<evidence type="ECO:0000256" key="4">
    <source>
        <dbReference type="ARBA" id="ARBA00037131"/>
    </source>
</evidence>
<dbReference type="GeneID" id="95570086"/>
<dbReference type="GO" id="GO:0005737">
    <property type="term" value="C:cytoplasm"/>
    <property type="evidence" value="ECO:0007669"/>
    <property type="project" value="UniProtKB-SubCell"/>
</dbReference>
<evidence type="ECO:0000259" key="5">
    <source>
        <dbReference type="Pfam" id="PF00582"/>
    </source>
</evidence>
<comment type="similarity">
    <text evidence="2">Belongs to the universal stress protein A family.</text>
</comment>
<dbReference type="InterPro" id="IPR006016">
    <property type="entry name" value="UspA"/>
</dbReference>
<evidence type="ECO:0000256" key="3">
    <source>
        <dbReference type="ARBA" id="ARBA00022490"/>
    </source>
</evidence>
<evidence type="ECO:0000256" key="1">
    <source>
        <dbReference type="ARBA" id="ARBA00004496"/>
    </source>
</evidence>
<reference evidence="6 7" key="1">
    <citation type="journal article" date="2012" name="Int. J. Syst. Evol. Microbiol.">
        <title>Vibrio caribbeanicus sp. nov., isolated from the marine sponge Scleritoderma cyanea.</title>
        <authorList>
            <person name="Hoffmann M."/>
            <person name="Monday S.R."/>
            <person name="Allard M.W."/>
            <person name="Strain E.A."/>
            <person name="Whittaker P."/>
            <person name="Naum M."/>
            <person name="McCarthy P.J."/>
            <person name="Lopez J.V."/>
            <person name="Fischer M."/>
            <person name="Brown E.W."/>
        </authorList>
    </citation>
    <scope>NUCLEOTIDE SEQUENCE [LARGE SCALE GENOMIC DNA]</scope>
    <source>
        <strain evidence="7">DSMZ 21326</strain>
    </source>
</reference>
<proteinExistence type="inferred from homology"/>
<evidence type="ECO:0000313" key="6">
    <source>
        <dbReference type="EMBL" id="EGA69388.1"/>
    </source>
</evidence>
<dbReference type="eggNOG" id="COG0589">
    <property type="taxonomic scope" value="Bacteria"/>
</dbReference>
<comment type="subcellular location">
    <subcellularLocation>
        <location evidence="1">Cytoplasm</location>
    </subcellularLocation>
</comment>
<dbReference type="PANTHER" id="PTHR47892:SF1">
    <property type="entry name" value="UNIVERSAL STRESS PROTEIN E"/>
    <property type="match status" value="1"/>
</dbReference>
<dbReference type="Proteomes" id="UP000006228">
    <property type="component" value="Unassembled WGS sequence"/>
</dbReference>
<dbReference type="Gene3D" id="3.40.50.12370">
    <property type="match status" value="1"/>
</dbReference>
<evidence type="ECO:0000313" key="7">
    <source>
        <dbReference type="Proteomes" id="UP000006228"/>
    </source>
</evidence>
<evidence type="ECO:0000256" key="2">
    <source>
        <dbReference type="ARBA" id="ARBA00008791"/>
    </source>
</evidence>
<protein>
    <submittedName>
        <fullName evidence="6">Universal stress protein family 1</fullName>
    </submittedName>
</protein>
<keyword evidence="3" id="KW-0963">Cytoplasm</keyword>
<dbReference type="EMBL" id="AEVT01000083">
    <property type="protein sequence ID" value="EGA69388.1"/>
    <property type="molecule type" value="Genomic_DNA"/>
</dbReference>
<dbReference type="OrthoDB" id="239260at2"/>
<dbReference type="RefSeq" id="WP_008078381.1">
    <property type="nucleotide sequence ID" value="NZ_AEVT01000083.1"/>
</dbReference>
<accession>E8M932</accession>
<comment type="caution">
    <text evidence="6">The sequence shown here is derived from an EMBL/GenBank/DDBJ whole genome shotgun (WGS) entry which is preliminary data.</text>
</comment>
<feature type="domain" description="UspA" evidence="5">
    <location>
        <begin position="172"/>
        <end position="301"/>
    </location>
</feature>
<gene>
    <name evidence="6" type="ORF">VISI1226_09419</name>
</gene>
<dbReference type="Pfam" id="PF00582">
    <property type="entry name" value="Usp"/>
    <property type="match status" value="2"/>
</dbReference>
<dbReference type="AlphaFoldDB" id="E8M932"/>
<dbReference type="SUPFAM" id="SSF52402">
    <property type="entry name" value="Adenine nucleotide alpha hydrolases-like"/>
    <property type="match status" value="2"/>
</dbReference>
<dbReference type="PANTHER" id="PTHR47892">
    <property type="entry name" value="UNIVERSAL STRESS PROTEIN E"/>
    <property type="match status" value="1"/>
</dbReference>
<name>E8M932_PHOS4</name>
<sequence length="312" mass="35316">MPKFKKILFLSQGTSDTRESLGQSIRLAWSNKASLTGLLVCPRLPDDMRNYEVQYEQWLLETLQTSIEESLGEHNMTEEDMTFPIKLLAADKPAVQAIKYVLDKQIDLVVKDAEGYQSKTRGLRAVDMNLLRKCPCPVWLNRPSEKPRIKQRVAVAVNPNATTDEERILSIRLLQLARSIADSCDSRLHVVSCWEYQLEHYLKDHVWIRVSEQELEQQIEHAKQQHIEALQSLIHESTIEGDIVLHHLHGTADEEIPNCVDENEIDVLVMGTLARTGIPGVVIGNTAENILQSVGCSLVALKPESFHSPIEE</sequence>
<feature type="domain" description="UspA" evidence="5">
    <location>
        <begin position="4"/>
        <end position="140"/>
    </location>
</feature>
<organism evidence="6 7">
    <name type="scientific">Vibrio sinaloensis DSM 21326</name>
    <dbReference type="NCBI Taxonomy" id="945550"/>
    <lineage>
        <taxon>Bacteria</taxon>
        <taxon>Pseudomonadati</taxon>
        <taxon>Pseudomonadota</taxon>
        <taxon>Gammaproteobacteria</taxon>
        <taxon>Vibrionales</taxon>
        <taxon>Vibrionaceae</taxon>
        <taxon>Vibrio</taxon>
        <taxon>Vibrio oreintalis group</taxon>
    </lineage>
</organism>
<comment type="function">
    <text evidence="4">Required for resistance to DNA-damaging agents.</text>
</comment>